<keyword evidence="1" id="KW-1133">Transmembrane helix</keyword>
<proteinExistence type="predicted"/>
<sequence length="56" mass="5915">MEQFKNTGYPALGGIILSIIGISGQDIAKTIVLGIIGTVVSFSVSALLARWPGRKR</sequence>
<feature type="transmembrane region" description="Helical" evidence="1">
    <location>
        <begin position="7"/>
        <end position="24"/>
    </location>
</feature>
<accession>A0A1I5VJT1</accession>
<dbReference type="EMBL" id="FOXQ01000005">
    <property type="protein sequence ID" value="SFQ07723.1"/>
    <property type="molecule type" value="Genomic_DNA"/>
</dbReference>
<reference evidence="2 3" key="1">
    <citation type="submission" date="2016-10" db="EMBL/GenBank/DDBJ databases">
        <authorList>
            <person name="de Groot N.N."/>
        </authorList>
    </citation>
    <scope>NUCLEOTIDE SEQUENCE [LARGE SCALE GENOMIC DNA]</scope>
    <source>
        <strain evidence="2 3">DSM 28286</strain>
    </source>
</reference>
<evidence type="ECO:0000313" key="2">
    <source>
        <dbReference type="EMBL" id="SFQ07723.1"/>
    </source>
</evidence>
<keyword evidence="1" id="KW-0472">Membrane</keyword>
<feature type="transmembrane region" description="Helical" evidence="1">
    <location>
        <begin position="30"/>
        <end position="49"/>
    </location>
</feature>
<name>A0A1I5VJT1_9BACT</name>
<organism evidence="2 3">
    <name type="scientific">Parafilimonas terrae</name>
    <dbReference type="NCBI Taxonomy" id="1465490"/>
    <lineage>
        <taxon>Bacteria</taxon>
        <taxon>Pseudomonadati</taxon>
        <taxon>Bacteroidota</taxon>
        <taxon>Chitinophagia</taxon>
        <taxon>Chitinophagales</taxon>
        <taxon>Chitinophagaceae</taxon>
        <taxon>Parafilimonas</taxon>
    </lineage>
</organism>
<gene>
    <name evidence="2" type="ORF">SAMN05444277_10530</name>
</gene>
<protein>
    <submittedName>
        <fullName evidence="2">Uncharacterized protein</fullName>
    </submittedName>
</protein>
<dbReference type="AlphaFoldDB" id="A0A1I5VJT1"/>
<evidence type="ECO:0000313" key="3">
    <source>
        <dbReference type="Proteomes" id="UP000199031"/>
    </source>
</evidence>
<keyword evidence="1" id="KW-0812">Transmembrane</keyword>
<dbReference type="Proteomes" id="UP000199031">
    <property type="component" value="Unassembled WGS sequence"/>
</dbReference>
<keyword evidence="3" id="KW-1185">Reference proteome</keyword>
<evidence type="ECO:0000256" key="1">
    <source>
        <dbReference type="SAM" id="Phobius"/>
    </source>
</evidence>
<dbReference type="RefSeq" id="WP_177191863.1">
    <property type="nucleotide sequence ID" value="NZ_FOXQ01000005.1"/>
</dbReference>